<proteinExistence type="inferred from homology"/>
<dbReference type="PRINTS" id="PR00992">
    <property type="entry name" value="ALARACEMASE"/>
</dbReference>
<comment type="catalytic activity">
    <reaction evidence="1 8">
        <text>L-alanine = D-alanine</text>
        <dbReference type="Rhea" id="RHEA:20249"/>
        <dbReference type="ChEBI" id="CHEBI:57416"/>
        <dbReference type="ChEBI" id="CHEBI:57972"/>
        <dbReference type="EC" id="5.1.1.1"/>
    </reaction>
</comment>
<evidence type="ECO:0000259" key="11">
    <source>
        <dbReference type="SMART" id="SM01005"/>
    </source>
</evidence>
<dbReference type="PANTHER" id="PTHR30511">
    <property type="entry name" value="ALANINE RACEMASE"/>
    <property type="match status" value="1"/>
</dbReference>
<evidence type="ECO:0000256" key="6">
    <source>
        <dbReference type="ARBA" id="ARBA00023235"/>
    </source>
</evidence>
<dbReference type="InterPro" id="IPR011079">
    <property type="entry name" value="Ala_racemase_C"/>
</dbReference>
<reference evidence="12" key="1">
    <citation type="journal article" date="2023" name="Front. Microbiol.">
        <title>Genome analysis of Candidatus Aschnera chinzeii, the bacterial endosymbiont of the blood-sucking bat fly Penicillidia jenynsii (Insecta: Diptera: Nycteribiidae).</title>
        <authorList>
            <person name="Koga R."/>
            <person name="Moriyama M."/>
            <person name="Nozaki T."/>
            <person name="Fukatsu T."/>
        </authorList>
    </citation>
    <scope>NUCLEOTIDE SEQUENCE</scope>
    <source>
        <strain evidence="12">Kw-01</strain>
    </source>
</reference>
<dbReference type="InterPro" id="IPR000821">
    <property type="entry name" value="Ala_racemase"/>
</dbReference>
<dbReference type="AlphaFoldDB" id="A0AAT9G585"/>
<feature type="binding site" evidence="8 10">
    <location>
        <position position="307"/>
    </location>
    <ligand>
        <name>substrate</name>
    </ligand>
</feature>
<dbReference type="Gene3D" id="2.40.37.10">
    <property type="entry name" value="Lyase, Ornithine Decarboxylase, Chain A, domain 1"/>
    <property type="match status" value="1"/>
</dbReference>
<dbReference type="FunFam" id="3.20.20.10:FF:000002">
    <property type="entry name" value="Alanine racemase"/>
    <property type="match status" value="1"/>
</dbReference>
<feature type="domain" description="Alanine racemase C-terminal" evidence="11">
    <location>
        <begin position="238"/>
        <end position="363"/>
    </location>
</feature>
<protein>
    <recommendedName>
        <fullName evidence="8">Alanine racemase</fullName>
        <ecNumber evidence="8">5.1.1.1</ecNumber>
    </recommendedName>
</protein>
<evidence type="ECO:0000256" key="1">
    <source>
        <dbReference type="ARBA" id="ARBA00000316"/>
    </source>
</evidence>
<dbReference type="GO" id="GO:0005829">
    <property type="term" value="C:cytosol"/>
    <property type="evidence" value="ECO:0007669"/>
    <property type="project" value="TreeGrafter"/>
</dbReference>
<dbReference type="PROSITE" id="PS00395">
    <property type="entry name" value="ALANINE_RACEMASE"/>
    <property type="match status" value="1"/>
</dbReference>
<keyword evidence="5 8" id="KW-0663">Pyridoxal phosphate</keyword>
<dbReference type="GO" id="GO:0030632">
    <property type="term" value="P:D-alanine biosynthetic process"/>
    <property type="evidence" value="ECO:0007669"/>
    <property type="project" value="UniProtKB-UniRule"/>
</dbReference>
<feature type="active site" description="Proton acceptor; specific for L-alanine" evidence="8">
    <location>
        <position position="259"/>
    </location>
</feature>
<dbReference type="Pfam" id="PF01168">
    <property type="entry name" value="Ala_racemase_N"/>
    <property type="match status" value="1"/>
</dbReference>
<feature type="active site" description="Proton acceptor; specific for D-alanine" evidence="8">
    <location>
        <position position="37"/>
    </location>
</feature>
<dbReference type="EMBL" id="AP028961">
    <property type="protein sequence ID" value="BET44859.1"/>
    <property type="molecule type" value="Genomic_DNA"/>
</dbReference>
<evidence type="ECO:0000256" key="5">
    <source>
        <dbReference type="ARBA" id="ARBA00022898"/>
    </source>
</evidence>
<dbReference type="NCBIfam" id="TIGR00492">
    <property type="entry name" value="alr"/>
    <property type="match status" value="1"/>
</dbReference>
<evidence type="ECO:0000256" key="3">
    <source>
        <dbReference type="ARBA" id="ARBA00004752"/>
    </source>
</evidence>
<dbReference type="HAMAP" id="MF_01201">
    <property type="entry name" value="Ala_racemase"/>
    <property type="match status" value="1"/>
</dbReference>
<gene>
    <name evidence="12" type="primary">alr</name>
    <name evidence="12" type="ORF">ACHINZ_5340</name>
</gene>
<comment type="function">
    <text evidence="8">Catalyzes the interconversion of L-alanine and D-alanine. May also act on other amino acids.</text>
</comment>
<dbReference type="EC" id="5.1.1.1" evidence="8"/>
<keyword evidence="6 8" id="KW-0413">Isomerase</keyword>
<dbReference type="GO" id="GO:0008784">
    <property type="term" value="F:alanine racemase activity"/>
    <property type="evidence" value="ECO:0007669"/>
    <property type="project" value="UniProtKB-UniRule"/>
</dbReference>
<evidence type="ECO:0000256" key="10">
    <source>
        <dbReference type="PIRSR" id="PIRSR600821-52"/>
    </source>
</evidence>
<feature type="binding site" evidence="8 10">
    <location>
        <position position="133"/>
    </location>
    <ligand>
        <name>substrate</name>
    </ligand>
</feature>
<accession>A0AAT9G585</accession>
<dbReference type="InterPro" id="IPR009006">
    <property type="entry name" value="Ala_racemase/Decarboxylase_C"/>
</dbReference>
<evidence type="ECO:0000256" key="2">
    <source>
        <dbReference type="ARBA" id="ARBA00001933"/>
    </source>
</evidence>
<evidence type="ECO:0000256" key="7">
    <source>
        <dbReference type="ARBA" id="ARBA00037912"/>
    </source>
</evidence>
<comment type="similarity">
    <text evidence="4 8">Belongs to the alanine racemase family.</text>
</comment>
<dbReference type="GO" id="GO:0030170">
    <property type="term" value="F:pyridoxal phosphate binding"/>
    <property type="evidence" value="ECO:0007669"/>
    <property type="project" value="UniProtKB-UniRule"/>
</dbReference>
<evidence type="ECO:0000256" key="4">
    <source>
        <dbReference type="ARBA" id="ARBA00007880"/>
    </source>
</evidence>
<feature type="modified residue" description="N6-(pyridoxal phosphate)lysine" evidence="8 9">
    <location>
        <position position="37"/>
    </location>
</feature>
<dbReference type="Pfam" id="PF00842">
    <property type="entry name" value="Ala_racemase_C"/>
    <property type="match status" value="1"/>
</dbReference>
<sequence>MENIMQSVTAFIDINALVHNIKIIKKITNSKIIAIVKANAYGHGILKIAKTIKNLVDAFGISRVQEGIILRTNGINNKILLLEDFFETDELFDLINYKIDIVLQRIEQLELLEKCQFNKPINIWMKLDTGLHRLGIKPREAEKFYQRLLSKKFINKPINIISHFSSADDEDKLSITQKELESFNKFTQDKPGDRSIAASAGILLWPKSHFEWIRPGIILYGISPKENNYGKDYGLLPVMRLQSNLIAITKHNKGDTIGYGGIWTSEYNTHIGIISIGYADGYPRNIIPGTPVIINDRKVPIVGRVSMDLISVNLGANIKDKINDPVTIWGHEILPIEEIAKCANTSNYDLTTKLTSRVLFKYFKDK</sequence>
<dbReference type="SUPFAM" id="SSF50621">
    <property type="entry name" value="Alanine racemase C-terminal domain-like"/>
    <property type="match status" value="1"/>
</dbReference>
<comment type="pathway">
    <text evidence="3">Cell wall biogenesis; peptidoglycan biosynthesis.</text>
</comment>
<organism evidence="12">
    <name type="scientific">Candidatus Aschnera chinzeii</name>
    <dbReference type="NCBI Taxonomy" id="1485666"/>
    <lineage>
        <taxon>Bacteria</taxon>
        <taxon>Pseudomonadati</taxon>
        <taxon>Pseudomonadota</taxon>
        <taxon>Gammaproteobacteria</taxon>
        <taxon>Enterobacterales</taxon>
        <taxon>Enterobacteriaceae</taxon>
        <taxon>Candidatus Aschnera</taxon>
    </lineage>
</organism>
<reference evidence="12" key="2">
    <citation type="submission" date="2023-10" db="EMBL/GenBank/DDBJ databases">
        <authorList>
            <person name="Koga R."/>
            <person name="Fukatsu T."/>
        </authorList>
    </citation>
    <scope>NUCLEOTIDE SEQUENCE</scope>
    <source>
        <strain evidence="12">Kw-01</strain>
    </source>
</reference>
<comment type="cofactor">
    <cofactor evidence="2 8 9">
        <name>pyridoxal 5'-phosphate</name>
        <dbReference type="ChEBI" id="CHEBI:597326"/>
    </cofactor>
</comment>
<evidence type="ECO:0000256" key="9">
    <source>
        <dbReference type="PIRSR" id="PIRSR600821-50"/>
    </source>
</evidence>
<evidence type="ECO:0000256" key="8">
    <source>
        <dbReference type="HAMAP-Rule" id="MF_01201"/>
    </source>
</evidence>
<dbReference type="PANTHER" id="PTHR30511:SF4">
    <property type="entry name" value="ALANINE RACEMASE, BIOSYNTHETIC"/>
    <property type="match status" value="1"/>
</dbReference>
<dbReference type="InterPro" id="IPR029066">
    <property type="entry name" value="PLP-binding_barrel"/>
</dbReference>
<dbReference type="InterPro" id="IPR020622">
    <property type="entry name" value="Ala_racemase_pyridoxalP-BS"/>
</dbReference>
<comment type="pathway">
    <text evidence="7 8">Amino-acid biosynthesis; D-alanine biosynthesis; D-alanine from L-alanine: step 1/1.</text>
</comment>
<evidence type="ECO:0000313" key="12">
    <source>
        <dbReference type="EMBL" id="BET44859.1"/>
    </source>
</evidence>
<name>A0AAT9G585_9ENTR</name>
<dbReference type="SUPFAM" id="SSF51419">
    <property type="entry name" value="PLP-binding barrel"/>
    <property type="match status" value="1"/>
</dbReference>
<dbReference type="SMART" id="SM01005">
    <property type="entry name" value="Ala_racemase_C"/>
    <property type="match status" value="1"/>
</dbReference>
<dbReference type="Gene3D" id="3.20.20.10">
    <property type="entry name" value="Alanine racemase"/>
    <property type="match status" value="1"/>
</dbReference>
<dbReference type="InterPro" id="IPR001608">
    <property type="entry name" value="Ala_racemase_N"/>
</dbReference>